<dbReference type="eggNOG" id="ENOG5033KE5">
    <property type="taxonomic scope" value="Bacteria"/>
</dbReference>
<keyword evidence="1" id="KW-0472">Membrane</keyword>
<protein>
    <submittedName>
        <fullName evidence="2">Uncharacterized protein</fullName>
    </submittedName>
</protein>
<dbReference type="EMBL" id="CP000113">
    <property type="protein sequence ID" value="ABF85960.1"/>
    <property type="molecule type" value="Genomic_DNA"/>
</dbReference>
<keyword evidence="1" id="KW-0812">Transmembrane</keyword>
<dbReference type="AlphaFoldDB" id="Q1D1T7"/>
<gene>
    <name evidence="2" type="ordered locus">MXAN_5234</name>
</gene>
<feature type="transmembrane region" description="Helical" evidence="1">
    <location>
        <begin position="97"/>
        <end position="119"/>
    </location>
</feature>
<dbReference type="STRING" id="246197.MXAN_5234"/>
<keyword evidence="3" id="KW-1185">Reference proteome</keyword>
<dbReference type="KEGG" id="mxa:MXAN_5234"/>
<accession>Q1D1T7</accession>
<keyword evidence="1" id="KW-1133">Transmembrane helix</keyword>
<evidence type="ECO:0000256" key="1">
    <source>
        <dbReference type="SAM" id="Phobius"/>
    </source>
</evidence>
<evidence type="ECO:0000313" key="2">
    <source>
        <dbReference type="EMBL" id="ABF85960.1"/>
    </source>
</evidence>
<dbReference type="Proteomes" id="UP000002402">
    <property type="component" value="Chromosome"/>
</dbReference>
<name>Q1D1T7_MYXXD</name>
<reference evidence="2 3" key="1">
    <citation type="journal article" date="2006" name="Proc. Natl. Acad. Sci. U.S.A.">
        <title>Evolution of sensory complexity recorded in a myxobacterial genome.</title>
        <authorList>
            <person name="Goldman B.S."/>
            <person name="Nierman W.C."/>
            <person name="Kaiser D."/>
            <person name="Slater S.C."/>
            <person name="Durkin A.S."/>
            <person name="Eisen J.A."/>
            <person name="Ronning C.M."/>
            <person name="Barbazuk W.B."/>
            <person name="Blanchard M."/>
            <person name="Field C."/>
            <person name="Halling C."/>
            <person name="Hinkle G."/>
            <person name="Iartchuk O."/>
            <person name="Kim H.S."/>
            <person name="Mackenzie C."/>
            <person name="Madupu R."/>
            <person name="Miller N."/>
            <person name="Shvartsbeyn A."/>
            <person name="Sullivan S.A."/>
            <person name="Vaudin M."/>
            <person name="Wiegand R."/>
            <person name="Kaplan H.B."/>
        </authorList>
    </citation>
    <scope>NUCLEOTIDE SEQUENCE [LARGE SCALE GENOMIC DNA]</scope>
    <source>
        <strain evidence="3">DK1622</strain>
    </source>
</reference>
<organism evidence="2 3">
    <name type="scientific">Myxococcus xanthus (strain DK1622)</name>
    <dbReference type="NCBI Taxonomy" id="246197"/>
    <lineage>
        <taxon>Bacteria</taxon>
        <taxon>Pseudomonadati</taxon>
        <taxon>Myxococcota</taxon>
        <taxon>Myxococcia</taxon>
        <taxon>Myxococcales</taxon>
        <taxon>Cystobacterineae</taxon>
        <taxon>Myxococcaceae</taxon>
        <taxon>Myxococcus</taxon>
    </lineage>
</organism>
<dbReference type="EnsemblBacteria" id="ABF85960">
    <property type="protein sequence ID" value="ABF85960"/>
    <property type="gene ID" value="MXAN_5234"/>
</dbReference>
<sequence length="187" mass="19273">MADSPSSSWQRGTELLKRAACLYDAPGSVLADEARGAWRTGFTGGAAWMANGLALVRGQPAATVPPNVGRWGALKYGGALLSAGVAGGFASGLGAPLAVALVVAGLAFYAAEAQGLFLFPLLLDGTEHPWRSGRALLRRAGGTPSAMGTVLMLAGVMLLGGVVGRGWLRCWCLGCLAVVLWYEDLRT</sequence>
<proteinExistence type="predicted"/>
<dbReference type="HOGENOM" id="CLU_1446226_0_0_7"/>
<feature type="transmembrane region" description="Helical" evidence="1">
    <location>
        <begin position="140"/>
        <end position="160"/>
    </location>
</feature>
<evidence type="ECO:0000313" key="3">
    <source>
        <dbReference type="Proteomes" id="UP000002402"/>
    </source>
</evidence>
<dbReference type="GeneID" id="70676598"/>
<dbReference type="RefSeq" id="WP_011555201.1">
    <property type="nucleotide sequence ID" value="NC_008095.1"/>
</dbReference>